<proteinExistence type="predicted"/>
<accession>A0A7X0HKK1</accession>
<dbReference type="RefSeq" id="WP_185035907.1">
    <property type="nucleotide sequence ID" value="NZ_BNBN01000015.1"/>
</dbReference>
<protein>
    <submittedName>
        <fullName evidence="2">Uncharacterized protein</fullName>
    </submittedName>
</protein>
<dbReference type="AlphaFoldDB" id="A0A7X0HKK1"/>
<evidence type="ECO:0000313" key="2">
    <source>
        <dbReference type="EMBL" id="MBB6439374.1"/>
    </source>
</evidence>
<dbReference type="Proteomes" id="UP000540423">
    <property type="component" value="Unassembled WGS sequence"/>
</dbReference>
<sequence>MSRTTHHRRPRPARKGNPTRVLGVDDRAAARAGILTTAVRLDDGYPQYSRSANVWAKPGVRKAYQTAAHRRDRAAVRAALSTTGYRNDPARLQSLRMERALTPVTRRRVNWDMS</sequence>
<evidence type="ECO:0000256" key="1">
    <source>
        <dbReference type="SAM" id="MobiDB-lite"/>
    </source>
</evidence>
<organism evidence="2 3">
    <name type="scientific">Streptomyces candidus</name>
    <dbReference type="NCBI Taxonomy" id="67283"/>
    <lineage>
        <taxon>Bacteria</taxon>
        <taxon>Bacillati</taxon>
        <taxon>Actinomycetota</taxon>
        <taxon>Actinomycetes</taxon>
        <taxon>Kitasatosporales</taxon>
        <taxon>Streptomycetaceae</taxon>
        <taxon>Streptomyces</taxon>
    </lineage>
</organism>
<reference evidence="2 3" key="1">
    <citation type="submission" date="2020-08" db="EMBL/GenBank/DDBJ databases">
        <title>Genomic Encyclopedia of Type Strains, Phase IV (KMG-IV): sequencing the most valuable type-strain genomes for metagenomic binning, comparative biology and taxonomic classification.</title>
        <authorList>
            <person name="Goeker M."/>
        </authorList>
    </citation>
    <scope>NUCLEOTIDE SEQUENCE [LARGE SCALE GENOMIC DNA]</scope>
    <source>
        <strain evidence="2 3">DSM 40141</strain>
    </source>
</reference>
<name>A0A7X0HKK1_9ACTN</name>
<feature type="compositionally biased region" description="Basic residues" evidence="1">
    <location>
        <begin position="1"/>
        <end position="14"/>
    </location>
</feature>
<keyword evidence="3" id="KW-1185">Reference proteome</keyword>
<evidence type="ECO:0000313" key="3">
    <source>
        <dbReference type="Proteomes" id="UP000540423"/>
    </source>
</evidence>
<dbReference type="EMBL" id="JACHEM010000021">
    <property type="protein sequence ID" value="MBB6439374.1"/>
    <property type="molecule type" value="Genomic_DNA"/>
</dbReference>
<comment type="caution">
    <text evidence="2">The sequence shown here is derived from an EMBL/GenBank/DDBJ whole genome shotgun (WGS) entry which is preliminary data.</text>
</comment>
<feature type="region of interest" description="Disordered" evidence="1">
    <location>
        <begin position="1"/>
        <end position="21"/>
    </location>
</feature>
<gene>
    <name evidence="2" type="ORF">HNQ79_005886</name>
</gene>